<dbReference type="AlphaFoldDB" id="A0AAV4DK20"/>
<protein>
    <submittedName>
        <fullName evidence="1">Uncharacterized protein</fullName>
    </submittedName>
</protein>
<evidence type="ECO:0000313" key="2">
    <source>
        <dbReference type="Proteomes" id="UP000735302"/>
    </source>
</evidence>
<name>A0AAV4DK20_9GAST</name>
<dbReference type="Proteomes" id="UP000735302">
    <property type="component" value="Unassembled WGS sequence"/>
</dbReference>
<reference evidence="1 2" key="1">
    <citation type="journal article" date="2021" name="Elife">
        <title>Chloroplast acquisition without the gene transfer in kleptoplastic sea slugs, Plakobranchus ocellatus.</title>
        <authorList>
            <person name="Maeda T."/>
            <person name="Takahashi S."/>
            <person name="Yoshida T."/>
            <person name="Shimamura S."/>
            <person name="Takaki Y."/>
            <person name="Nagai Y."/>
            <person name="Toyoda A."/>
            <person name="Suzuki Y."/>
            <person name="Arimoto A."/>
            <person name="Ishii H."/>
            <person name="Satoh N."/>
            <person name="Nishiyama T."/>
            <person name="Hasebe M."/>
            <person name="Maruyama T."/>
            <person name="Minagawa J."/>
            <person name="Obokata J."/>
            <person name="Shigenobu S."/>
        </authorList>
    </citation>
    <scope>NUCLEOTIDE SEQUENCE [LARGE SCALE GENOMIC DNA]</scope>
</reference>
<sequence>MVTDLENDRTFAPGSLSVMFARLSGQAVAVTALRREQRWLRNLLQEAQIKQVGVANTSMTATRSRQKDNLTPRRPLMRHKCWLLPEVNFVIQARPNKVPAAYSLPTPRAGSQAPRLSNLDLSYGLGLSCPMIRD</sequence>
<gene>
    <name evidence="1" type="ORF">PoB_007081100</name>
</gene>
<dbReference type="EMBL" id="BLXT01007949">
    <property type="protein sequence ID" value="GFO44306.1"/>
    <property type="molecule type" value="Genomic_DNA"/>
</dbReference>
<accession>A0AAV4DK20</accession>
<keyword evidence="2" id="KW-1185">Reference proteome</keyword>
<proteinExistence type="predicted"/>
<organism evidence="1 2">
    <name type="scientific">Plakobranchus ocellatus</name>
    <dbReference type="NCBI Taxonomy" id="259542"/>
    <lineage>
        <taxon>Eukaryota</taxon>
        <taxon>Metazoa</taxon>
        <taxon>Spiralia</taxon>
        <taxon>Lophotrochozoa</taxon>
        <taxon>Mollusca</taxon>
        <taxon>Gastropoda</taxon>
        <taxon>Heterobranchia</taxon>
        <taxon>Euthyneura</taxon>
        <taxon>Panpulmonata</taxon>
        <taxon>Sacoglossa</taxon>
        <taxon>Placobranchoidea</taxon>
        <taxon>Plakobranchidae</taxon>
        <taxon>Plakobranchus</taxon>
    </lineage>
</organism>
<comment type="caution">
    <text evidence="1">The sequence shown here is derived from an EMBL/GenBank/DDBJ whole genome shotgun (WGS) entry which is preliminary data.</text>
</comment>
<evidence type="ECO:0000313" key="1">
    <source>
        <dbReference type="EMBL" id="GFO44306.1"/>
    </source>
</evidence>